<accession>A0A0L8N2K7</accession>
<evidence type="ECO:0000313" key="1">
    <source>
        <dbReference type="EMBL" id="KOG56760.1"/>
    </source>
</evidence>
<dbReference type="Proteomes" id="UP000037084">
    <property type="component" value="Unassembled WGS sequence"/>
</dbReference>
<gene>
    <name evidence="1" type="ORF">ADK75_06470</name>
</gene>
<evidence type="ECO:0008006" key="2">
    <source>
        <dbReference type="Google" id="ProtNLM"/>
    </source>
</evidence>
<dbReference type="EMBL" id="LGUV01000036">
    <property type="protein sequence ID" value="KOG56760.1"/>
    <property type="molecule type" value="Genomic_DNA"/>
</dbReference>
<comment type="caution">
    <text evidence="1">The sequence shown here is derived from an EMBL/GenBank/DDBJ whole genome shotgun (WGS) entry which is preliminary data.</text>
</comment>
<protein>
    <recommendedName>
        <fullName evidence="2">Transposase</fullName>
    </recommendedName>
</protein>
<dbReference type="PATRIC" id="fig|1961.12.peg.1453"/>
<sequence length="78" mass="8697">MPALPALARACSSRLQTFPNAAFTSLSQPESRGYHDRKRREGKQHIAALIALARRRIDDLFAMLRDGTFYQPPTPATA</sequence>
<proteinExistence type="predicted"/>
<reference evidence="1" key="1">
    <citation type="submission" date="2015-07" db="EMBL/GenBank/DDBJ databases">
        <title>MeaNS - Measles Nucleotide Surveillance Program.</title>
        <authorList>
            <person name="Tran T."/>
            <person name="Druce J."/>
        </authorList>
    </citation>
    <scope>NUCLEOTIDE SEQUENCE</scope>
    <source>
        <strain evidence="1">NRRL B-1447</strain>
    </source>
</reference>
<dbReference type="AlphaFoldDB" id="A0A0L8N2K7"/>
<name>A0A0L8N2K7_STRVG</name>
<organism evidence="1">
    <name type="scientific">Streptomyces virginiae</name>
    <name type="common">Streptomyces cinnamonensis</name>
    <dbReference type="NCBI Taxonomy" id="1961"/>
    <lineage>
        <taxon>Bacteria</taxon>
        <taxon>Bacillati</taxon>
        <taxon>Actinomycetota</taxon>
        <taxon>Actinomycetes</taxon>
        <taxon>Kitasatosporales</taxon>
        <taxon>Streptomycetaceae</taxon>
        <taxon>Streptomyces</taxon>
    </lineage>
</organism>